<dbReference type="InterPro" id="IPR021255">
    <property type="entry name" value="DUF2807"/>
</dbReference>
<protein>
    <submittedName>
        <fullName evidence="3">Head GIN domain-containing protein</fullName>
    </submittedName>
</protein>
<keyword evidence="4" id="KW-1185">Reference proteome</keyword>
<dbReference type="RefSeq" id="WP_204391416.1">
    <property type="nucleotide sequence ID" value="NZ_JAFBBW010000001.1"/>
</dbReference>
<dbReference type="PANTHER" id="PTHR39200">
    <property type="entry name" value="HYPOTHETICAL EXPORTED PROTEIN"/>
    <property type="match status" value="1"/>
</dbReference>
<dbReference type="Proteomes" id="UP001595960">
    <property type="component" value="Unassembled WGS sequence"/>
</dbReference>
<evidence type="ECO:0000256" key="1">
    <source>
        <dbReference type="SAM" id="SignalP"/>
    </source>
</evidence>
<proteinExistence type="predicted"/>
<reference evidence="4" key="1">
    <citation type="journal article" date="2019" name="Int. J. Syst. Evol. Microbiol.">
        <title>The Global Catalogue of Microorganisms (GCM) 10K type strain sequencing project: providing services to taxonomists for standard genome sequencing and annotation.</title>
        <authorList>
            <consortium name="The Broad Institute Genomics Platform"/>
            <consortium name="The Broad Institute Genome Sequencing Center for Infectious Disease"/>
            <person name="Wu L."/>
            <person name="Ma J."/>
        </authorList>
    </citation>
    <scope>NUCLEOTIDE SEQUENCE [LARGE SCALE GENOMIC DNA]</scope>
    <source>
        <strain evidence="4">CGMCC 1.12192</strain>
    </source>
</reference>
<evidence type="ECO:0000259" key="2">
    <source>
        <dbReference type="Pfam" id="PF10988"/>
    </source>
</evidence>
<keyword evidence="1" id="KW-0732">Signal</keyword>
<dbReference type="Pfam" id="PF10988">
    <property type="entry name" value="DUF2807"/>
    <property type="match status" value="1"/>
</dbReference>
<evidence type="ECO:0000313" key="3">
    <source>
        <dbReference type="EMBL" id="MFC4828361.1"/>
    </source>
</evidence>
<name>A0ABV9R2Q2_9MICO</name>
<dbReference type="Gene3D" id="2.160.20.120">
    <property type="match status" value="1"/>
</dbReference>
<organism evidence="3 4">
    <name type="scientific">Agromyces aurantiacus</name>
    <dbReference type="NCBI Taxonomy" id="165814"/>
    <lineage>
        <taxon>Bacteria</taxon>
        <taxon>Bacillati</taxon>
        <taxon>Actinomycetota</taxon>
        <taxon>Actinomycetes</taxon>
        <taxon>Micrococcales</taxon>
        <taxon>Microbacteriaceae</taxon>
        <taxon>Agromyces</taxon>
    </lineage>
</organism>
<gene>
    <name evidence="3" type="ORF">ACFPER_06150</name>
</gene>
<sequence length="243" mass="24732">MSTRRATVIRTAGMVAAVGSTVLALTACVPFVNAGDRTTEDRDIDDASEIVFRTAGDLTVRLGDAPALTVTGGENVLQRLSTEVDGDRLVIEVGRGPLIVGEQDLDIDVTVTSLQSVVIEGSGDVSAEFGDASEVSLDIRGSGEIETDRVDAESVDASISGSGSIMVEGRTDRLAVNVSGSGDIDAGGLSAQSAQIVLSGSGGVSVDVSDSLDVTLSGSGTVRYSGRPEIRSTISGSGRIEPS</sequence>
<dbReference type="PANTHER" id="PTHR39200:SF1">
    <property type="entry name" value="AUTO-TRANSPORTER ADHESIN HEAD GIN DOMAIN-CONTAINING PROTEIN-RELATED"/>
    <property type="match status" value="1"/>
</dbReference>
<feature type="domain" description="Putative auto-transporter adhesin head GIN" evidence="2">
    <location>
        <begin position="49"/>
        <end position="228"/>
    </location>
</feature>
<dbReference type="PROSITE" id="PS51257">
    <property type="entry name" value="PROKAR_LIPOPROTEIN"/>
    <property type="match status" value="1"/>
</dbReference>
<accession>A0ABV9R2Q2</accession>
<comment type="caution">
    <text evidence="3">The sequence shown here is derived from an EMBL/GenBank/DDBJ whole genome shotgun (WGS) entry which is preliminary data.</text>
</comment>
<feature type="signal peptide" evidence="1">
    <location>
        <begin position="1"/>
        <end position="34"/>
    </location>
</feature>
<feature type="chain" id="PRO_5046752888" evidence="1">
    <location>
        <begin position="35"/>
        <end position="243"/>
    </location>
</feature>
<evidence type="ECO:0000313" key="4">
    <source>
        <dbReference type="Proteomes" id="UP001595960"/>
    </source>
</evidence>
<dbReference type="EMBL" id="JBHSJC010000001">
    <property type="protein sequence ID" value="MFC4828361.1"/>
    <property type="molecule type" value="Genomic_DNA"/>
</dbReference>